<feature type="region of interest" description="Disordered" evidence="2">
    <location>
        <begin position="304"/>
        <end position="326"/>
    </location>
</feature>
<feature type="compositionally biased region" description="Acidic residues" evidence="2">
    <location>
        <begin position="437"/>
        <end position="456"/>
    </location>
</feature>
<accession>A0A8H7BVM5</accession>
<name>A0A8H7BVM5_9FUNG</name>
<feature type="region of interest" description="Disordered" evidence="2">
    <location>
        <begin position="378"/>
        <end position="398"/>
    </location>
</feature>
<reference evidence="3" key="1">
    <citation type="submission" date="2020-01" db="EMBL/GenBank/DDBJ databases">
        <title>Genome Sequencing of Three Apophysomyces-Like Fungal Strains Confirms a Novel Fungal Genus in the Mucoromycota with divergent Burkholderia-like Endosymbiotic Bacteria.</title>
        <authorList>
            <person name="Stajich J.E."/>
            <person name="Macias A.M."/>
            <person name="Carter-House D."/>
            <person name="Lovett B."/>
            <person name="Kasson L.R."/>
            <person name="Berry K."/>
            <person name="Grigoriev I."/>
            <person name="Chang Y."/>
            <person name="Spatafora J."/>
            <person name="Kasson M.T."/>
        </authorList>
    </citation>
    <scope>NUCLEOTIDE SEQUENCE</scope>
    <source>
        <strain evidence="3">NRRL A-21654</strain>
    </source>
</reference>
<keyword evidence="4" id="KW-1185">Reference proteome</keyword>
<feature type="region of interest" description="Disordered" evidence="2">
    <location>
        <begin position="437"/>
        <end position="462"/>
    </location>
</feature>
<evidence type="ECO:0000313" key="3">
    <source>
        <dbReference type="EMBL" id="KAF7728462.1"/>
    </source>
</evidence>
<dbReference type="AlphaFoldDB" id="A0A8H7BVM5"/>
<sequence>MVQMGFEDRLKQEVSERLQRMKKKSKTLPTMEDLSDTICNAEKDKETYRGMYKDAADSMNRDLQSQQSLLSVTNVTISKALASSGDEVKNKWINYVQVNVQRVVSTVKQSLHILRKDLEPKDEDIIMDLIRTKAEKLTNCVFELSLLTNAAALTLVDGETVDLTKTIPEYAFRNDLCSPLVLKAPTKQLQQHLVTMHDSRAKMRDPQYGFLSQNHLSYISTHYMGSSIHRVNDGKKFWKIDFLIDEDHPIQQIPKGLSQTMKVYVRQLSTSFQNIWNGKAVRYLLHRLVILLIRFSLAPEKEEDLHRRKEKAKKDVEESKEAPKRMPSLSAVKWRIKRQTTRLKKLQAKYEQGIITDPRPLQKLSNIIGDLHSFKRTLEKRKKNPKMQRQDRKDRPLFLPVIDPELDDLILEEEGKIYDGSSEDDENDDDIDDLDYEEQQEEQQDDTELDEEELEDEAMKQSIQTKSECSIQLIKWSLSPASYSSVPTKEGKAQKSSQTASSSIGVANKEFTFSDYYTLDFVTQAFFKKQYKEIELTDKEAEAMVKIYGFLKPYVLAPTCEPAVDNHPLINAQLVILANDIFEITGYQAYSKSISPAVKPSAVYPLVLNPLTTYEVLCHVNDELPGYDIVTPDGRVISGSAEASTYRENIMGAFFNLGAIDHICKRHGQDFDYTMKVTSHGTAILQDTTRQGRQAVQSKYGKINGKRAYYPAAAYNAAQQETCVVNLDKEIKASTSLLKQMEKKRTQLDEQIREPVRQGQKVERRKFDEQILAEQQKLQDLRHQRYLAVQCEDVSHMLDLTEILNHDDVQVLFSGTDYGIITMSESIASTFNRFQYHHQLYKYFTTSEHSEGGVKASARKF</sequence>
<dbReference type="Proteomes" id="UP000605846">
    <property type="component" value="Unassembled WGS sequence"/>
</dbReference>
<organism evidence="3 4">
    <name type="scientific">Apophysomyces ossiformis</name>
    <dbReference type="NCBI Taxonomy" id="679940"/>
    <lineage>
        <taxon>Eukaryota</taxon>
        <taxon>Fungi</taxon>
        <taxon>Fungi incertae sedis</taxon>
        <taxon>Mucoromycota</taxon>
        <taxon>Mucoromycotina</taxon>
        <taxon>Mucoromycetes</taxon>
        <taxon>Mucorales</taxon>
        <taxon>Mucorineae</taxon>
        <taxon>Mucoraceae</taxon>
        <taxon>Apophysomyces</taxon>
    </lineage>
</organism>
<dbReference type="OrthoDB" id="10652011at2759"/>
<protein>
    <submittedName>
        <fullName evidence="3">Uncharacterized protein</fullName>
    </submittedName>
</protein>
<feature type="coiled-coil region" evidence="1">
    <location>
        <begin position="724"/>
        <end position="784"/>
    </location>
</feature>
<evidence type="ECO:0000313" key="4">
    <source>
        <dbReference type="Proteomes" id="UP000605846"/>
    </source>
</evidence>
<feature type="compositionally biased region" description="Basic and acidic residues" evidence="2">
    <location>
        <begin position="304"/>
        <end position="324"/>
    </location>
</feature>
<evidence type="ECO:0000256" key="1">
    <source>
        <dbReference type="SAM" id="Coils"/>
    </source>
</evidence>
<dbReference type="EMBL" id="JABAYA010000036">
    <property type="protein sequence ID" value="KAF7728462.1"/>
    <property type="molecule type" value="Genomic_DNA"/>
</dbReference>
<keyword evidence="1" id="KW-0175">Coiled coil</keyword>
<evidence type="ECO:0000256" key="2">
    <source>
        <dbReference type="SAM" id="MobiDB-lite"/>
    </source>
</evidence>
<proteinExistence type="predicted"/>
<comment type="caution">
    <text evidence="3">The sequence shown here is derived from an EMBL/GenBank/DDBJ whole genome shotgun (WGS) entry which is preliminary data.</text>
</comment>
<gene>
    <name evidence="3" type="ORF">EC973_006015</name>
</gene>